<dbReference type="AlphaFoldDB" id="A0A917G1Y1"/>
<gene>
    <name evidence="1" type="ORF">GCM10010916_38460</name>
</gene>
<proteinExistence type="predicted"/>
<dbReference type="EMBL" id="BMGR01000014">
    <property type="protein sequence ID" value="GGG17999.1"/>
    <property type="molecule type" value="Genomic_DNA"/>
</dbReference>
<name>A0A917G1Y1_9BACL</name>
<organism evidence="1 2">
    <name type="scientific">Paenibacillus abyssi</name>
    <dbReference type="NCBI Taxonomy" id="1340531"/>
    <lineage>
        <taxon>Bacteria</taxon>
        <taxon>Bacillati</taxon>
        <taxon>Bacillota</taxon>
        <taxon>Bacilli</taxon>
        <taxon>Bacillales</taxon>
        <taxon>Paenibacillaceae</taxon>
        <taxon>Paenibacillus</taxon>
    </lineage>
</organism>
<evidence type="ECO:0000313" key="2">
    <source>
        <dbReference type="Proteomes" id="UP000644756"/>
    </source>
</evidence>
<evidence type="ECO:0000313" key="1">
    <source>
        <dbReference type="EMBL" id="GGG17999.1"/>
    </source>
</evidence>
<keyword evidence="2" id="KW-1185">Reference proteome</keyword>
<reference evidence="1" key="2">
    <citation type="submission" date="2020-09" db="EMBL/GenBank/DDBJ databases">
        <authorList>
            <person name="Sun Q."/>
            <person name="Zhou Y."/>
        </authorList>
    </citation>
    <scope>NUCLEOTIDE SEQUENCE</scope>
    <source>
        <strain evidence="1">CGMCC 1.12987</strain>
    </source>
</reference>
<dbReference type="Proteomes" id="UP000644756">
    <property type="component" value="Unassembled WGS sequence"/>
</dbReference>
<sequence>MKQIKDLTSSSFIQMGIDGPLSFNARKYPGKNGPKGEHCMKKQEWPTFGFSEIPFTVLERLMESQTPKNIVSVVWN</sequence>
<protein>
    <submittedName>
        <fullName evidence="1">Uncharacterized protein</fullName>
    </submittedName>
</protein>
<comment type="caution">
    <text evidence="1">The sequence shown here is derived from an EMBL/GenBank/DDBJ whole genome shotgun (WGS) entry which is preliminary data.</text>
</comment>
<accession>A0A917G1Y1</accession>
<reference evidence="1" key="1">
    <citation type="journal article" date="2014" name="Int. J. Syst. Evol. Microbiol.">
        <title>Complete genome sequence of Corynebacterium casei LMG S-19264T (=DSM 44701T), isolated from a smear-ripened cheese.</title>
        <authorList>
            <consortium name="US DOE Joint Genome Institute (JGI-PGF)"/>
            <person name="Walter F."/>
            <person name="Albersmeier A."/>
            <person name="Kalinowski J."/>
            <person name="Ruckert C."/>
        </authorList>
    </citation>
    <scope>NUCLEOTIDE SEQUENCE</scope>
    <source>
        <strain evidence="1">CGMCC 1.12987</strain>
    </source>
</reference>